<name>A0A6J4PQP3_9RHOB</name>
<dbReference type="InterPro" id="IPR005624">
    <property type="entry name" value="PduO/GlcC-like"/>
</dbReference>
<dbReference type="InterPro" id="IPR038084">
    <property type="entry name" value="PduO/GlcC-like_sf"/>
</dbReference>
<organism evidence="1">
    <name type="scientific">uncultured Rubellimicrobium sp</name>
    <dbReference type="NCBI Taxonomy" id="543078"/>
    <lineage>
        <taxon>Bacteria</taxon>
        <taxon>Pseudomonadati</taxon>
        <taxon>Pseudomonadota</taxon>
        <taxon>Alphaproteobacteria</taxon>
        <taxon>Rhodobacterales</taxon>
        <taxon>Roseobacteraceae</taxon>
        <taxon>Rubellimicrobium</taxon>
        <taxon>environmental samples</taxon>
    </lineage>
</organism>
<accession>A0A6J4PQP3</accession>
<dbReference type="PIRSF" id="PIRSF008757">
    <property type="entry name" value="UCP008757"/>
    <property type="match status" value="1"/>
</dbReference>
<dbReference type="Gene3D" id="3.30.450.150">
    <property type="entry name" value="Haem-degrading domain"/>
    <property type="match status" value="1"/>
</dbReference>
<evidence type="ECO:0000313" key="1">
    <source>
        <dbReference type="EMBL" id="CAA9421038.1"/>
    </source>
</evidence>
<dbReference type="Pfam" id="PF03928">
    <property type="entry name" value="HbpS-like"/>
    <property type="match status" value="1"/>
</dbReference>
<proteinExistence type="predicted"/>
<dbReference type="AlphaFoldDB" id="A0A6J4PQP3"/>
<gene>
    <name evidence="1" type="ORF">AVDCRST_MAG15-2233</name>
</gene>
<dbReference type="NCBIfam" id="NF002696">
    <property type="entry name" value="PRK02487.1-5"/>
    <property type="match status" value="1"/>
</dbReference>
<dbReference type="SUPFAM" id="SSF143744">
    <property type="entry name" value="GlcG-like"/>
    <property type="match status" value="1"/>
</dbReference>
<protein>
    <recommendedName>
        <fullName evidence="2">Heme-degrading domain-containing protein</fullName>
    </recommendedName>
</protein>
<dbReference type="EMBL" id="CADCUU010000321">
    <property type="protein sequence ID" value="CAA9421038.1"/>
    <property type="molecule type" value="Genomic_DNA"/>
</dbReference>
<sequence length="156" mass="16989">MSSAPTTEDLLAEEADLVLDRFDYATAWNLGAHIRGIAAERRLPIAVEVFHGTAPVFFALLPGATPDNSEWIRRKRAVVLRFHHSSLYMRLLCESKGVGLSERYGLPGTEFVASGGAVPIFVRDVGLVGVATVSGLPDVEDHQLVVTAIRDLRCSF</sequence>
<dbReference type="PANTHER" id="PTHR28255">
    <property type="match status" value="1"/>
</dbReference>
<dbReference type="InterPro" id="IPR010371">
    <property type="entry name" value="YBR137W-like"/>
</dbReference>
<reference evidence="1" key="1">
    <citation type="submission" date="2020-02" db="EMBL/GenBank/DDBJ databases">
        <authorList>
            <person name="Meier V. D."/>
        </authorList>
    </citation>
    <scope>NUCLEOTIDE SEQUENCE</scope>
    <source>
        <strain evidence="1">AVDCRST_MAG15</strain>
    </source>
</reference>
<evidence type="ECO:0008006" key="2">
    <source>
        <dbReference type="Google" id="ProtNLM"/>
    </source>
</evidence>
<dbReference type="PANTHER" id="PTHR28255:SF1">
    <property type="entry name" value="UPF0303 PROTEIN YBR137W"/>
    <property type="match status" value="1"/>
</dbReference>